<dbReference type="PANTHER" id="PTHR48413:SF1">
    <property type="entry name" value="PROTEIN HEAT-STRESS-ASSOCIATED 32"/>
    <property type="match status" value="1"/>
</dbReference>
<dbReference type="EMBL" id="SDKM01000023">
    <property type="protein sequence ID" value="RYP84471.1"/>
    <property type="molecule type" value="Genomic_DNA"/>
</dbReference>
<proteinExistence type="inferred from homology"/>
<dbReference type="GO" id="GO:0016787">
    <property type="term" value="F:hydrolase activity"/>
    <property type="evidence" value="ECO:0007669"/>
    <property type="project" value="UniProtKB-KW"/>
</dbReference>
<evidence type="ECO:0000313" key="2">
    <source>
        <dbReference type="EMBL" id="RYP84471.1"/>
    </source>
</evidence>
<dbReference type="InterPro" id="IPR013785">
    <property type="entry name" value="Aldolase_TIM"/>
</dbReference>
<comment type="caution">
    <text evidence="2">The sequence shown here is derived from an EMBL/GenBank/DDBJ whole genome shotgun (WGS) entry which is preliminary data.</text>
</comment>
<keyword evidence="2" id="KW-0378">Hydrolase</keyword>
<dbReference type="AlphaFoldDB" id="A0A4Q4ZB19"/>
<organism evidence="2 3">
    <name type="scientific">Nocardioides guangzhouensis</name>
    <dbReference type="NCBI Taxonomy" id="2497878"/>
    <lineage>
        <taxon>Bacteria</taxon>
        <taxon>Bacillati</taxon>
        <taxon>Actinomycetota</taxon>
        <taxon>Actinomycetes</taxon>
        <taxon>Propionibacteriales</taxon>
        <taxon>Nocardioidaceae</taxon>
        <taxon>Nocardioides</taxon>
    </lineage>
</organism>
<dbReference type="Pfam" id="PF02679">
    <property type="entry name" value="ComA"/>
    <property type="match status" value="1"/>
</dbReference>
<accession>A0A4Q4ZB19</accession>
<keyword evidence="3" id="KW-1185">Reference proteome</keyword>
<evidence type="ECO:0000256" key="1">
    <source>
        <dbReference type="ARBA" id="ARBA00010424"/>
    </source>
</evidence>
<name>A0A4Q4ZB19_9ACTN</name>
<protein>
    <submittedName>
        <fullName evidence="2">Phosphohydrolase</fullName>
    </submittedName>
</protein>
<dbReference type="InterPro" id="IPR003830">
    <property type="entry name" value="ComA_synth"/>
</dbReference>
<dbReference type="PANTHER" id="PTHR48413">
    <property type="match status" value="1"/>
</dbReference>
<gene>
    <name evidence="2" type="ORF">EKO23_15740</name>
</gene>
<dbReference type="InterPro" id="IPR036112">
    <property type="entry name" value="ComA_synth_sf"/>
</dbReference>
<sequence length="257" mass="27792">MTLPTFLSLPERSTKPRTVGLTHVLDKGMTPESAQSALATAARFIDVWKFGWGTAYIDTALPDKLAMLKDYGIHACLGGTLLEISWAQGKAQDCLDWAADVGFDTVEVSRGVAPMTLGDKHDLLRRAAAAFVVLSEVGNKDPEKVLTPEQWTAEVASDLTAGANWVITEGRESGTVGIYRADGSIREDVVAAAVLGGGIERVLFEAPRKDQQAWLIREFGCDVNLANIPADEVPALETLRLGLRADTCDLTRQWQPA</sequence>
<comment type="similarity">
    <text evidence="1">Belongs to the phosphosulfolactate synthase family.</text>
</comment>
<dbReference type="RefSeq" id="WP_134718972.1">
    <property type="nucleotide sequence ID" value="NZ_SDKM01000023.1"/>
</dbReference>
<evidence type="ECO:0000313" key="3">
    <source>
        <dbReference type="Proteomes" id="UP000295198"/>
    </source>
</evidence>
<dbReference type="Proteomes" id="UP000295198">
    <property type="component" value="Unassembled WGS sequence"/>
</dbReference>
<dbReference type="Gene3D" id="3.20.20.70">
    <property type="entry name" value="Aldolase class I"/>
    <property type="match status" value="1"/>
</dbReference>
<dbReference type="OrthoDB" id="7809088at2"/>
<reference evidence="2 3" key="1">
    <citation type="submission" date="2019-01" db="EMBL/GenBank/DDBJ databases">
        <title>Nocardioides guangzhouensis sp. nov., an actinobacterium isolated from soil.</title>
        <authorList>
            <person name="Fu Y."/>
            <person name="Cai Y."/>
            <person name="Lin Z."/>
            <person name="Chen P."/>
        </authorList>
    </citation>
    <scope>NUCLEOTIDE SEQUENCE [LARGE SCALE GENOMIC DNA]</scope>
    <source>
        <strain evidence="2 3">130</strain>
    </source>
</reference>
<dbReference type="SUPFAM" id="SSF102110">
    <property type="entry name" value="(2r)-phospho-3-sulfolactate synthase ComA"/>
    <property type="match status" value="1"/>
</dbReference>